<dbReference type="Proteomes" id="UP000011531">
    <property type="component" value="Unassembled WGS sequence"/>
</dbReference>
<reference evidence="2 3" key="1">
    <citation type="journal article" date="2014" name="PLoS Genet.">
        <title>Phylogenetically driven sequencing of extremely halophilic archaea reveals strategies for static and dynamic osmo-response.</title>
        <authorList>
            <person name="Becker E.A."/>
            <person name="Seitzer P.M."/>
            <person name="Tritt A."/>
            <person name="Larsen D."/>
            <person name="Krusor M."/>
            <person name="Yao A.I."/>
            <person name="Wu D."/>
            <person name="Madern D."/>
            <person name="Eisen J.A."/>
            <person name="Darling A.E."/>
            <person name="Facciotti M.T."/>
        </authorList>
    </citation>
    <scope>NUCLEOTIDE SEQUENCE [LARGE SCALE GENOMIC DNA]</scope>
    <source>
        <strain evidence="2 3">DSM 18795</strain>
    </source>
</reference>
<dbReference type="InterPro" id="IPR055768">
    <property type="entry name" value="DUF7344"/>
</dbReference>
<name>L9XVU3_9EURY</name>
<dbReference type="Gene3D" id="1.10.10.10">
    <property type="entry name" value="Winged helix-like DNA-binding domain superfamily/Winged helix DNA-binding domain"/>
    <property type="match status" value="1"/>
</dbReference>
<dbReference type="RefSeq" id="WP_008420357.1">
    <property type="nucleotide sequence ID" value="NZ_AOIA01000023.1"/>
</dbReference>
<dbReference type="EMBL" id="AOIA01000023">
    <property type="protein sequence ID" value="ELY65622.1"/>
    <property type="molecule type" value="Genomic_DNA"/>
</dbReference>
<evidence type="ECO:0000313" key="2">
    <source>
        <dbReference type="EMBL" id="ELY65622.1"/>
    </source>
</evidence>
<keyword evidence="3" id="KW-1185">Reference proteome</keyword>
<dbReference type="OrthoDB" id="241828at2157"/>
<comment type="caution">
    <text evidence="2">The sequence shown here is derived from an EMBL/GenBank/DDBJ whole genome shotgun (WGS) entry which is preliminary data.</text>
</comment>
<accession>L9XVU3</accession>
<proteinExistence type="predicted"/>
<feature type="domain" description="DUF7344" evidence="1">
    <location>
        <begin position="20"/>
        <end position="96"/>
    </location>
</feature>
<dbReference type="Pfam" id="PF24035">
    <property type="entry name" value="DUF7344"/>
    <property type="match status" value="1"/>
</dbReference>
<dbReference type="AlphaFoldDB" id="L9XVU3"/>
<dbReference type="InterPro" id="IPR036390">
    <property type="entry name" value="WH_DNA-bd_sf"/>
</dbReference>
<organism evidence="2 3">
    <name type="scientific">Natronococcus jeotgali DSM 18795</name>
    <dbReference type="NCBI Taxonomy" id="1227498"/>
    <lineage>
        <taxon>Archaea</taxon>
        <taxon>Methanobacteriati</taxon>
        <taxon>Methanobacteriota</taxon>
        <taxon>Stenosarchaea group</taxon>
        <taxon>Halobacteria</taxon>
        <taxon>Halobacteriales</taxon>
        <taxon>Natrialbaceae</taxon>
        <taxon>Natronococcus</taxon>
    </lineage>
</organism>
<gene>
    <name evidence="2" type="ORF">C492_03044</name>
</gene>
<protein>
    <recommendedName>
        <fullName evidence="1">DUF7344 domain-containing protein</fullName>
    </recommendedName>
</protein>
<evidence type="ECO:0000313" key="3">
    <source>
        <dbReference type="Proteomes" id="UP000011531"/>
    </source>
</evidence>
<sequence length="119" mass="13786">MQLPVISWNMGEKHFDVCLQIVSDRHRRRIIHRLREASNDRTSIEDLIDHLHNSDSVSAETRLDREQLAIQLAHKHLPKLLDHGVVEVDPETDIVQYQPDEQIEAILDSFPVQVVQPNS</sequence>
<evidence type="ECO:0000259" key="1">
    <source>
        <dbReference type="Pfam" id="PF24035"/>
    </source>
</evidence>
<dbReference type="SUPFAM" id="SSF46785">
    <property type="entry name" value="Winged helix' DNA-binding domain"/>
    <property type="match status" value="1"/>
</dbReference>
<dbReference type="InterPro" id="IPR036388">
    <property type="entry name" value="WH-like_DNA-bd_sf"/>
</dbReference>